<feature type="domain" description="RZ-type" evidence="8">
    <location>
        <begin position="266"/>
        <end position="337"/>
    </location>
</feature>
<name>A0A9D4CP11_DREPO</name>
<dbReference type="GO" id="GO:0016887">
    <property type="term" value="F:ATP hydrolysis activity"/>
    <property type="evidence" value="ECO:0007669"/>
    <property type="project" value="InterPro"/>
</dbReference>
<feature type="coiled-coil region" evidence="7">
    <location>
        <begin position="569"/>
        <end position="596"/>
    </location>
</feature>
<dbReference type="EMBL" id="JAIWYP010000012">
    <property type="protein sequence ID" value="KAH3728236.1"/>
    <property type="molecule type" value="Genomic_DNA"/>
</dbReference>
<reference evidence="9" key="1">
    <citation type="journal article" date="2019" name="bioRxiv">
        <title>The Genome of the Zebra Mussel, Dreissena polymorpha: A Resource for Invasive Species Research.</title>
        <authorList>
            <person name="McCartney M.A."/>
            <person name="Auch B."/>
            <person name="Kono T."/>
            <person name="Mallez S."/>
            <person name="Zhang Y."/>
            <person name="Obille A."/>
            <person name="Becker A."/>
            <person name="Abrahante J.E."/>
            <person name="Garbe J."/>
            <person name="Badalamenti J.P."/>
            <person name="Herman A."/>
            <person name="Mangelson H."/>
            <person name="Liachko I."/>
            <person name="Sullivan S."/>
            <person name="Sone E.D."/>
            <person name="Koren S."/>
            <person name="Silverstein K.A.T."/>
            <person name="Beckman K.B."/>
            <person name="Gohl D.M."/>
        </authorList>
    </citation>
    <scope>NUCLEOTIDE SEQUENCE</scope>
    <source>
        <strain evidence="9">Duluth1</strain>
        <tissue evidence="9">Whole animal</tissue>
    </source>
</reference>
<evidence type="ECO:0000256" key="5">
    <source>
        <dbReference type="ARBA" id="ARBA00022833"/>
    </source>
</evidence>
<protein>
    <recommendedName>
        <fullName evidence="8">RZ-type domain-containing protein</fullName>
    </recommendedName>
</protein>
<comment type="caution">
    <text evidence="9">The sequence shown here is derived from an EMBL/GenBank/DDBJ whole genome shotgun (WGS) entry which is preliminary data.</text>
</comment>
<comment type="subcellular location">
    <subcellularLocation>
        <location evidence="1">Cytoplasm</location>
    </subcellularLocation>
</comment>
<evidence type="ECO:0000256" key="6">
    <source>
        <dbReference type="ARBA" id="ARBA00022859"/>
    </source>
</evidence>
<dbReference type="GO" id="GO:0005737">
    <property type="term" value="C:cytoplasm"/>
    <property type="evidence" value="ECO:0007669"/>
    <property type="project" value="UniProtKB-SubCell"/>
</dbReference>
<keyword evidence="5" id="KW-0862">Zinc</keyword>
<evidence type="ECO:0000256" key="3">
    <source>
        <dbReference type="ARBA" id="ARBA00022723"/>
    </source>
</evidence>
<evidence type="ECO:0000256" key="4">
    <source>
        <dbReference type="ARBA" id="ARBA00022771"/>
    </source>
</evidence>
<keyword evidence="10" id="KW-1185">Reference proteome</keyword>
<accession>A0A9D4CP11</accession>
<keyword evidence="6" id="KW-0391">Immunity</keyword>
<sequence length="1012" mass="116323">MNKVIEVFNNNSSVSDLLSAIATSRACLEIAAQCFQRLLENDSRVAPIYEQKVLQTARRLCENVGTKWPKIFLVKVLCRHYGNDLYNRLYRTHTWIALDDTEHQTEVADRYIVVGDVYTIIRDAVSNTVLNKNIEQLNGLLQNVNPRHMPVETYLKLAIHREITCSYVRQSAREHMHGLKELRDYLEAAIFLQDKDQLDKLLDNELQHEFLKITPGSDIAHQGLQCLLVHFYFVMNTFKIGSTLLDALIMLMNGNNYIQKMFLPTMPQDDWEDIKAVMRNASGTENARFYRCPNGHLYSIGNCGRPMEIQTCPVCGEKIGEINFKLIAGNVEDKATVSVKTGHILGTAIRDGVIKAERNLSPTYFLAVRLFIHMAMLFGPTRQINAIIKPELKDTSVSDFLLDHIKVNIADLQKSLNRSADDVILLMHMVINNMRNETIVPTSVARLSTQADRFTWEQTVFAEILNPILGNVARCLEEWYPRLATDKRLGADRLMCLIYETDRSQDVEDTNQLLDIPRMWRFRTPITIEHMARELESKCQDGNNSYFILQNFLHEDCLLQALRYIPNILRLQRALLQKYQKKLDKTEANAIKVKDLKKERVAGHDTDRWIHDFACAWEITRKSLEQYGCPTQFGLMFVPKVFCNQTIHDETPLALFLPSTSGAGLCSYAMLDCLFRKQNDFLHNFALKSGKQDIDQSIVKPMSVTSAHLISYDHEQDLMPLVLANCQYSVEMGVGTKIEYDFAGIERQLIDRFICSKSRIELTCFLEIDQMVYRSEVTTHSVLKELSEKIPQVHLLGSVRTQICEELRRQPDVCRSLDNLDIAISFLKTSGGNPTERLDTFMTNKLKLENAMLSQKARQSCELQHTRSLWLLLLLQKSKLQIEQRQTTEGVFETLQHNMVANLDGDVKKCFNDYLTTLSVDKLSIILDVMHEFLLLNVSIRQNIYDEDYIDTSSYSFLDGLREYIAASEPQLVIDDATLDGFPPKVLYKHGANAWVLAYEMLKKKIENKRRH</sequence>
<evidence type="ECO:0000313" key="10">
    <source>
        <dbReference type="Proteomes" id="UP000828390"/>
    </source>
</evidence>
<dbReference type="GO" id="GO:0008270">
    <property type="term" value="F:zinc ion binding"/>
    <property type="evidence" value="ECO:0007669"/>
    <property type="project" value="UniProtKB-KW"/>
</dbReference>
<dbReference type="Pfam" id="PF20173">
    <property type="entry name" value="ZnF_RZ-type"/>
    <property type="match status" value="1"/>
</dbReference>
<dbReference type="InterPro" id="IPR046439">
    <property type="entry name" value="ZF_RZ_dom"/>
</dbReference>
<dbReference type="PANTHER" id="PTHR22605">
    <property type="entry name" value="RZ-TYPE DOMAIN-CONTAINING PROTEIN"/>
    <property type="match status" value="1"/>
</dbReference>
<evidence type="ECO:0000256" key="7">
    <source>
        <dbReference type="SAM" id="Coils"/>
    </source>
</evidence>
<dbReference type="InterPro" id="IPR031248">
    <property type="entry name" value="RNF213"/>
</dbReference>
<reference evidence="9" key="2">
    <citation type="submission" date="2020-11" db="EMBL/GenBank/DDBJ databases">
        <authorList>
            <person name="McCartney M.A."/>
            <person name="Auch B."/>
            <person name="Kono T."/>
            <person name="Mallez S."/>
            <person name="Becker A."/>
            <person name="Gohl D.M."/>
            <person name="Silverstein K.A.T."/>
            <person name="Koren S."/>
            <person name="Bechman K.B."/>
            <person name="Herman A."/>
            <person name="Abrahante J.E."/>
            <person name="Garbe J."/>
        </authorList>
    </citation>
    <scope>NUCLEOTIDE SEQUENCE</scope>
    <source>
        <strain evidence="9">Duluth1</strain>
        <tissue evidence="9">Whole animal</tissue>
    </source>
</reference>
<keyword evidence="4" id="KW-0863">Zinc-finger</keyword>
<gene>
    <name evidence="9" type="ORF">DPMN_054188</name>
</gene>
<proteinExistence type="predicted"/>
<dbReference type="AlphaFoldDB" id="A0A9D4CP11"/>
<keyword evidence="2" id="KW-0963">Cytoplasm</keyword>
<dbReference type="GO" id="GO:0004842">
    <property type="term" value="F:ubiquitin-protein transferase activity"/>
    <property type="evidence" value="ECO:0007669"/>
    <property type="project" value="InterPro"/>
</dbReference>
<dbReference type="Proteomes" id="UP000828390">
    <property type="component" value="Unassembled WGS sequence"/>
</dbReference>
<dbReference type="GO" id="GO:0002376">
    <property type="term" value="P:immune system process"/>
    <property type="evidence" value="ECO:0007669"/>
    <property type="project" value="UniProtKB-KW"/>
</dbReference>
<evidence type="ECO:0000313" key="9">
    <source>
        <dbReference type="EMBL" id="KAH3728236.1"/>
    </source>
</evidence>
<keyword evidence="7" id="KW-0175">Coiled coil</keyword>
<evidence type="ECO:0000256" key="2">
    <source>
        <dbReference type="ARBA" id="ARBA00022490"/>
    </source>
</evidence>
<evidence type="ECO:0000259" key="8">
    <source>
        <dbReference type="PROSITE" id="PS51981"/>
    </source>
</evidence>
<keyword evidence="3" id="KW-0479">Metal-binding</keyword>
<organism evidence="9 10">
    <name type="scientific">Dreissena polymorpha</name>
    <name type="common">Zebra mussel</name>
    <name type="synonym">Mytilus polymorpha</name>
    <dbReference type="NCBI Taxonomy" id="45954"/>
    <lineage>
        <taxon>Eukaryota</taxon>
        <taxon>Metazoa</taxon>
        <taxon>Spiralia</taxon>
        <taxon>Lophotrochozoa</taxon>
        <taxon>Mollusca</taxon>
        <taxon>Bivalvia</taxon>
        <taxon>Autobranchia</taxon>
        <taxon>Heteroconchia</taxon>
        <taxon>Euheterodonta</taxon>
        <taxon>Imparidentia</taxon>
        <taxon>Neoheterodontei</taxon>
        <taxon>Myida</taxon>
        <taxon>Dreissenoidea</taxon>
        <taxon>Dreissenidae</taxon>
        <taxon>Dreissena</taxon>
    </lineage>
</organism>
<evidence type="ECO:0000256" key="1">
    <source>
        <dbReference type="ARBA" id="ARBA00004496"/>
    </source>
</evidence>
<dbReference type="PROSITE" id="PS51981">
    <property type="entry name" value="ZF_RZ"/>
    <property type="match status" value="1"/>
</dbReference>
<dbReference type="PANTHER" id="PTHR22605:SF16">
    <property type="entry name" value="E3 UBIQUITIN-PROTEIN LIGASE RNF213"/>
    <property type="match status" value="1"/>
</dbReference>